<name>A0A0F5JTM8_9BURK</name>
<dbReference type="Proteomes" id="UP000033618">
    <property type="component" value="Unassembled WGS sequence"/>
</dbReference>
<keyword evidence="3" id="KW-1185">Reference proteome</keyword>
<keyword evidence="1" id="KW-0472">Membrane</keyword>
<comment type="caution">
    <text evidence="2">The sequence shown here is derived from an EMBL/GenBank/DDBJ whole genome shotgun (WGS) entry which is preliminary data.</text>
</comment>
<accession>A0A0F5JTM8</accession>
<sequence>MPTPPYESNVRLKPGAVGLVTVLAVLSCFGAVGQVTKTMTWFMSQGWSWAESAIRTASYLTNLTIALSAVCFVVVLLAMTPLKRWLPPWSYRASVITAVTLYLAFVGCGYNLLLRGHWAPTGMRAVLNEVVHTIVPILALIYWMLYVPRFTVNARRLWLWLVYPLGYLFCMLWSGSVRDFYPYPFINVERLGIERVLGNALGLVIGFLALMALFLLINHRRRR</sequence>
<feature type="transmembrane region" description="Helical" evidence="1">
    <location>
        <begin position="157"/>
        <end position="176"/>
    </location>
</feature>
<evidence type="ECO:0000313" key="3">
    <source>
        <dbReference type="Proteomes" id="UP000033618"/>
    </source>
</evidence>
<dbReference type="PATRIC" id="fig|28092.6.peg.5847"/>
<dbReference type="AlphaFoldDB" id="A0A0F5JTM8"/>
<feature type="transmembrane region" description="Helical" evidence="1">
    <location>
        <begin position="125"/>
        <end position="145"/>
    </location>
</feature>
<proteinExistence type="predicted"/>
<dbReference type="NCBIfam" id="NF038065">
    <property type="entry name" value="Pr6Pr"/>
    <property type="match status" value="1"/>
</dbReference>
<evidence type="ECO:0000313" key="2">
    <source>
        <dbReference type="EMBL" id="KKB61173.1"/>
    </source>
</evidence>
<keyword evidence="1" id="KW-0812">Transmembrane</keyword>
<feature type="transmembrane region" description="Helical" evidence="1">
    <location>
        <begin position="91"/>
        <end position="113"/>
    </location>
</feature>
<evidence type="ECO:0008006" key="4">
    <source>
        <dbReference type="Google" id="ProtNLM"/>
    </source>
</evidence>
<dbReference type="STRING" id="28092.WM40_24780"/>
<feature type="transmembrane region" description="Helical" evidence="1">
    <location>
        <begin position="196"/>
        <end position="217"/>
    </location>
</feature>
<protein>
    <recommendedName>
        <fullName evidence="4">Integral membrane protein</fullName>
    </recommendedName>
</protein>
<organism evidence="2 3">
    <name type="scientific">Robbsia andropogonis</name>
    <dbReference type="NCBI Taxonomy" id="28092"/>
    <lineage>
        <taxon>Bacteria</taxon>
        <taxon>Pseudomonadati</taxon>
        <taxon>Pseudomonadota</taxon>
        <taxon>Betaproteobacteria</taxon>
        <taxon>Burkholderiales</taxon>
        <taxon>Burkholderiaceae</taxon>
        <taxon>Robbsia</taxon>
    </lineage>
</organism>
<dbReference type="InterPro" id="IPR049713">
    <property type="entry name" value="Pr6Pr-like"/>
</dbReference>
<dbReference type="EMBL" id="LAQU01000064">
    <property type="protein sequence ID" value="KKB61173.1"/>
    <property type="molecule type" value="Genomic_DNA"/>
</dbReference>
<gene>
    <name evidence="2" type="ORF">WM40_24780</name>
</gene>
<keyword evidence="1" id="KW-1133">Transmembrane helix</keyword>
<feature type="transmembrane region" description="Helical" evidence="1">
    <location>
        <begin position="57"/>
        <end position="79"/>
    </location>
</feature>
<reference evidence="2 3" key="1">
    <citation type="submission" date="2015-03" db="EMBL/GenBank/DDBJ databases">
        <title>Draft Genome Sequence of Burkholderia andropogonis type strain ICMP2807, isolated from Sorghum bicolor.</title>
        <authorList>
            <person name="Lopes-Santos L."/>
            <person name="Castro D.B."/>
            <person name="Ottoboni L.M."/>
            <person name="Park D."/>
            <person name="Weirc B.S."/>
            <person name="Destefano S.A."/>
        </authorList>
    </citation>
    <scope>NUCLEOTIDE SEQUENCE [LARGE SCALE GENOMIC DNA]</scope>
    <source>
        <strain evidence="2 3">ICMP2807</strain>
    </source>
</reference>
<evidence type="ECO:0000256" key="1">
    <source>
        <dbReference type="SAM" id="Phobius"/>
    </source>
</evidence>